<accession>F3NNM3</accession>
<dbReference type="Pfam" id="PF16868">
    <property type="entry name" value="NMT1_3"/>
    <property type="match status" value="1"/>
</dbReference>
<dbReference type="InterPro" id="IPR011852">
    <property type="entry name" value="TRAP_TAXI"/>
</dbReference>
<dbReference type="EMBL" id="AEYX01000042">
    <property type="protein sequence ID" value="EGG44685.1"/>
    <property type="molecule type" value="Genomic_DNA"/>
</dbReference>
<organism evidence="2 3">
    <name type="scientific">Streptomyces griseoaurantiacus M045</name>
    <dbReference type="NCBI Taxonomy" id="996637"/>
    <lineage>
        <taxon>Bacteria</taxon>
        <taxon>Bacillati</taxon>
        <taxon>Actinomycetota</taxon>
        <taxon>Actinomycetes</taxon>
        <taxon>Kitasatosporales</taxon>
        <taxon>Streptomycetaceae</taxon>
        <taxon>Streptomyces</taxon>
        <taxon>Streptomyces aurantiacus group</taxon>
    </lineage>
</organism>
<dbReference type="AlphaFoldDB" id="F3NNM3"/>
<evidence type="ECO:0000256" key="1">
    <source>
        <dbReference type="SAM" id="Phobius"/>
    </source>
</evidence>
<name>F3NNM3_9ACTN</name>
<keyword evidence="1" id="KW-0812">Transmembrane</keyword>
<feature type="transmembrane region" description="Helical" evidence="1">
    <location>
        <begin position="29"/>
        <end position="48"/>
    </location>
</feature>
<dbReference type="Gene3D" id="3.40.190.10">
    <property type="entry name" value="Periplasmic binding protein-like II"/>
    <property type="match status" value="2"/>
</dbReference>
<dbReference type="STRING" id="996637.SGM_4737"/>
<keyword evidence="3" id="KW-1185">Reference proteome</keyword>
<dbReference type="PANTHER" id="PTHR42941:SF1">
    <property type="entry name" value="SLL1037 PROTEIN"/>
    <property type="match status" value="1"/>
</dbReference>
<dbReference type="NCBIfam" id="TIGR02122">
    <property type="entry name" value="TRAP_TAXI"/>
    <property type="match status" value="1"/>
</dbReference>
<dbReference type="Proteomes" id="UP000003022">
    <property type="component" value="Unassembled WGS sequence"/>
</dbReference>
<evidence type="ECO:0000313" key="2">
    <source>
        <dbReference type="EMBL" id="EGG44685.1"/>
    </source>
</evidence>
<sequence>MDRPGRRGLPAGRIARMFTGLAGLGRRRMLYAAGAVLLVLGLLLWWLLPLGGTSPSGTIRVSTGSPTGVYQKYGVLLQREVAQQMPQLDMRLVNSDGSQENVRRVATGKADFTIAAADAVEEYKLANRQGADALRGCARLYDDYVHLVVARSSGIRSVADLKGHRVAVGESGSGVRLIADHVLAAAGLDPRRDITPLPKGIGDAPRLLQERGVDAFFWSGGLPTAALTQLSRRFPVRLVPIGTDLVRRLHAQGGASRYYRAAVMPADAYPDAQHGNAVPTLAVANLLVTRASAGADLTEQLTRTVIDSRDRIGRKVHAAQRVDLRTAIYTDPLPLHEGARRYYRSVKP</sequence>
<dbReference type="PANTHER" id="PTHR42941">
    <property type="entry name" value="SLL1037 PROTEIN"/>
    <property type="match status" value="1"/>
</dbReference>
<reference evidence="2 3" key="1">
    <citation type="journal article" date="2011" name="J. Bacteriol.">
        <title>Draft genome sequence of the marine bacterium Streptomyces griseoaurantiacus M045, which produces novel manumycin-type antibiotics with a pABA core component.</title>
        <authorList>
            <person name="Li F."/>
            <person name="Jiang P."/>
            <person name="Zheng H."/>
            <person name="Wang S."/>
            <person name="Zhao G."/>
            <person name="Qin S."/>
            <person name="Liu Z."/>
        </authorList>
    </citation>
    <scope>NUCLEOTIDE SEQUENCE [LARGE SCALE GENOMIC DNA]</scope>
    <source>
        <strain evidence="2 3">M045</strain>
    </source>
</reference>
<proteinExistence type="predicted"/>
<keyword evidence="1" id="KW-0472">Membrane</keyword>
<protein>
    <submittedName>
        <fullName evidence="2">Putative secreted protein</fullName>
    </submittedName>
</protein>
<dbReference type="SUPFAM" id="SSF53850">
    <property type="entry name" value="Periplasmic binding protein-like II"/>
    <property type="match status" value="1"/>
</dbReference>
<evidence type="ECO:0000313" key="3">
    <source>
        <dbReference type="Proteomes" id="UP000003022"/>
    </source>
</evidence>
<gene>
    <name evidence="2" type="ORF">SGM_4737</name>
</gene>
<keyword evidence="1" id="KW-1133">Transmembrane helix</keyword>
<dbReference type="eggNOG" id="COG2358">
    <property type="taxonomic scope" value="Bacteria"/>
</dbReference>
<comment type="caution">
    <text evidence="2">The sequence shown here is derived from an EMBL/GenBank/DDBJ whole genome shotgun (WGS) entry which is preliminary data.</text>
</comment>